<accession>A0ABM1BX84</accession>
<evidence type="ECO:0000256" key="2">
    <source>
        <dbReference type="SAM" id="SignalP"/>
    </source>
</evidence>
<keyword evidence="2" id="KW-0732">Signal</keyword>
<dbReference type="InterPro" id="IPR045807">
    <property type="entry name" value="BAMBI_N"/>
</dbReference>
<proteinExistence type="predicted"/>
<reference evidence="6" key="1">
    <citation type="submission" date="2025-08" db="UniProtKB">
        <authorList>
            <consortium name="RefSeq"/>
        </authorList>
    </citation>
    <scope>IDENTIFICATION</scope>
    <source>
        <tissue evidence="6">Muscle</tissue>
    </source>
</reference>
<evidence type="ECO:0000313" key="5">
    <source>
        <dbReference type="Proteomes" id="UP000694941"/>
    </source>
</evidence>
<dbReference type="InterPro" id="IPR045860">
    <property type="entry name" value="Snake_toxin-like_sf"/>
</dbReference>
<dbReference type="Pfam" id="PF19337">
    <property type="entry name" value="BAMBI_C"/>
    <property type="match status" value="1"/>
</dbReference>
<dbReference type="GeneID" id="106474260"/>
<feature type="signal peptide" evidence="2">
    <location>
        <begin position="1"/>
        <end position="26"/>
    </location>
</feature>
<feature type="transmembrane region" description="Helical" evidence="1">
    <location>
        <begin position="155"/>
        <end position="180"/>
    </location>
</feature>
<organism evidence="5 6">
    <name type="scientific">Limulus polyphemus</name>
    <name type="common">Atlantic horseshoe crab</name>
    <dbReference type="NCBI Taxonomy" id="6850"/>
    <lineage>
        <taxon>Eukaryota</taxon>
        <taxon>Metazoa</taxon>
        <taxon>Ecdysozoa</taxon>
        <taxon>Arthropoda</taxon>
        <taxon>Chelicerata</taxon>
        <taxon>Merostomata</taxon>
        <taxon>Xiphosura</taxon>
        <taxon>Limulidae</taxon>
        <taxon>Limulus</taxon>
    </lineage>
</organism>
<keyword evidence="5" id="KW-1185">Reference proteome</keyword>
<dbReference type="Pfam" id="PF06211">
    <property type="entry name" value="BAMBI"/>
    <property type="match status" value="1"/>
</dbReference>
<feature type="chain" id="PRO_5047040665" evidence="2">
    <location>
        <begin position="27"/>
        <end position="277"/>
    </location>
</feature>
<protein>
    <submittedName>
        <fullName evidence="6">BMP and activin membrane-bound inhibitor homolog</fullName>
    </submittedName>
</protein>
<gene>
    <name evidence="6" type="primary">LOC106474260</name>
</gene>
<evidence type="ECO:0000259" key="3">
    <source>
        <dbReference type="Pfam" id="PF06211"/>
    </source>
</evidence>
<keyword evidence="1" id="KW-0472">Membrane</keyword>
<keyword evidence="1" id="KW-0812">Transmembrane</keyword>
<dbReference type="CDD" id="cd23576">
    <property type="entry name" value="TFP_LU_ECD_BAMBI"/>
    <property type="match status" value="1"/>
</dbReference>
<feature type="domain" description="BMP and activin membrane-bound inhibitor N-terminal" evidence="3">
    <location>
        <begin position="14"/>
        <end position="111"/>
    </location>
</feature>
<dbReference type="Gene3D" id="2.10.60.10">
    <property type="entry name" value="CD59"/>
    <property type="match status" value="1"/>
</dbReference>
<evidence type="ECO:0000259" key="4">
    <source>
        <dbReference type="Pfam" id="PF19337"/>
    </source>
</evidence>
<evidence type="ECO:0000256" key="1">
    <source>
        <dbReference type="SAM" id="Phobius"/>
    </source>
</evidence>
<name>A0ABM1BX84_LIMPO</name>
<dbReference type="RefSeq" id="XP_013790403.1">
    <property type="nucleotide sequence ID" value="XM_013934949.2"/>
</dbReference>
<dbReference type="SUPFAM" id="SSF57302">
    <property type="entry name" value="Snake toxin-like"/>
    <property type="match status" value="1"/>
</dbReference>
<feature type="domain" description="BMP and activin membrane-bound inhibitor C-terminal" evidence="4">
    <location>
        <begin position="153"/>
        <end position="203"/>
    </location>
</feature>
<dbReference type="InterPro" id="IPR045806">
    <property type="entry name" value="BAMBI_C"/>
</dbReference>
<keyword evidence="1" id="KW-1133">Transmembrane helix</keyword>
<sequence>MLPGPTKSFFAPLTLMIFATLPLAEGEIRCYCNLPSCVNTGYMCKSSHNLCFSDVENSGYSNDLSRSRHGCLELLNDQKKALCQVKARSLKLSPGASFKVFCCEKDMCNYGSSMGINIQVHTRPNHSLTEGIYDYDEEFLLKTNNIREGSLEGGLWFRAAVIAVPIAGSFILIMLILLAVRMLRKDSKRQQRLLELRQQRQFKTRLLLGNFGCRENRKKCNEHNTGGGSGRGLYKNVNIVFSRDSWITDISDKTNNIYGPVSWPSWKPFKPSPITLV</sequence>
<evidence type="ECO:0000313" key="6">
    <source>
        <dbReference type="RefSeq" id="XP_013790403.1"/>
    </source>
</evidence>
<dbReference type="Proteomes" id="UP000694941">
    <property type="component" value="Unplaced"/>
</dbReference>